<accession>A0A699T2T2</accession>
<evidence type="ECO:0000313" key="2">
    <source>
        <dbReference type="EMBL" id="GFD03698.1"/>
    </source>
</evidence>
<name>A0A699T2T2_TANCI</name>
<proteinExistence type="predicted"/>
<organism evidence="2">
    <name type="scientific">Tanacetum cinerariifolium</name>
    <name type="common">Dalmatian daisy</name>
    <name type="synonym">Chrysanthemum cinerariifolium</name>
    <dbReference type="NCBI Taxonomy" id="118510"/>
    <lineage>
        <taxon>Eukaryota</taxon>
        <taxon>Viridiplantae</taxon>
        <taxon>Streptophyta</taxon>
        <taxon>Embryophyta</taxon>
        <taxon>Tracheophyta</taxon>
        <taxon>Spermatophyta</taxon>
        <taxon>Magnoliopsida</taxon>
        <taxon>eudicotyledons</taxon>
        <taxon>Gunneridae</taxon>
        <taxon>Pentapetalae</taxon>
        <taxon>asterids</taxon>
        <taxon>campanulids</taxon>
        <taxon>Asterales</taxon>
        <taxon>Asteraceae</taxon>
        <taxon>Asteroideae</taxon>
        <taxon>Anthemideae</taxon>
        <taxon>Anthemidinae</taxon>
        <taxon>Tanacetum</taxon>
    </lineage>
</organism>
<reference evidence="2" key="1">
    <citation type="journal article" date="2019" name="Sci. Rep.">
        <title>Draft genome of Tanacetum cinerariifolium, the natural source of mosquito coil.</title>
        <authorList>
            <person name="Yamashiro T."/>
            <person name="Shiraishi A."/>
            <person name="Satake H."/>
            <person name="Nakayama K."/>
        </authorList>
    </citation>
    <scope>NUCLEOTIDE SEQUENCE</scope>
</reference>
<feature type="region of interest" description="Disordered" evidence="1">
    <location>
        <begin position="1"/>
        <end position="73"/>
    </location>
</feature>
<feature type="non-terminal residue" evidence="2">
    <location>
        <position position="1"/>
    </location>
</feature>
<gene>
    <name evidence="2" type="ORF">Tci_875667</name>
</gene>
<protein>
    <submittedName>
        <fullName evidence="2">Uncharacterized protein</fullName>
    </submittedName>
</protein>
<dbReference type="AlphaFoldDB" id="A0A699T2T2"/>
<evidence type="ECO:0000256" key="1">
    <source>
        <dbReference type="SAM" id="MobiDB-lite"/>
    </source>
</evidence>
<sequence length="73" mass="8223">ANQDPYYQTSKSQKSYAPSSKPLIPARSHTTTRCKHKEIAKPITPPSESALKEDNDPEQAQRDKDMQKNLALI</sequence>
<comment type="caution">
    <text evidence="2">The sequence shown here is derived from an EMBL/GenBank/DDBJ whole genome shotgun (WGS) entry which is preliminary data.</text>
</comment>
<feature type="compositionally biased region" description="Basic and acidic residues" evidence="1">
    <location>
        <begin position="50"/>
        <end position="67"/>
    </location>
</feature>
<feature type="compositionally biased region" description="Polar residues" evidence="1">
    <location>
        <begin position="1"/>
        <end position="18"/>
    </location>
</feature>
<dbReference type="EMBL" id="BKCJ011206705">
    <property type="protein sequence ID" value="GFD03698.1"/>
    <property type="molecule type" value="Genomic_DNA"/>
</dbReference>